<keyword evidence="4 8" id="KW-0812">Transmembrane</keyword>
<evidence type="ECO:0000256" key="7">
    <source>
        <dbReference type="ARBA" id="ARBA00024202"/>
    </source>
</evidence>
<dbReference type="PANTHER" id="PTHR43163">
    <property type="entry name" value="DIPEPTIDE TRANSPORT SYSTEM PERMEASE PROTEIN DPPB-RELATED"/>
    <property type="match status" value="1"/>
</dbReference>
<keyword evidence="6 8" id="KW-0472">Membrane</keyword>
<evidence type="ECO:0000259" key="9">
    <source>
        <dbReference type="PROSITE" id="PS50928"/>
    </source>
</evidence>
<feature type="transmembrane region" description="Helical" evidence="8">
    <location>
        <begin position="187"/>
        <end position="207"/>
    </location>
</feature>
<accession>A0ABV2BRY4</accession>
<evidence type="ECO:0000256" key="1">
    <source>
        <dbReference type="ARBA" id="ARBA00004651"/>
    </source>
</evidence>
<dbReference type="PROSITE" id="PS50928">
    <property type="entry name" value="ABC_TM1"/>
    <property type="match status" value="1"/>
</dbReference>
<dbReference type="Pfam" id="PF00528">
    <property type="entry name" value="BPD_transp_1"/>
    <property type="match status" value="1"/>
</dbReference>
<dbReference type="CDD" id="cd06261">
    <property type="entry name" value="TM_PBP2"/>
    <property type="match status" value="1"/>
</dbReference>
<name>A0ABV2BRY4_9GAMM</name>
<feature type="transmembrane region" description="Helical" evidence="8">
    <location>
        <begin position="291"/>
        <end position="317"/>
    </location>
</feature>
<feature type="transmembrane region" description="Helical" evidence="8">
    <location>
        <begin position="118"/>
        <end position="144"/>
    </location>
</feature>
<evidence type="ECO:0000256" key="2">
    <source>
        <dbReference type="ARBA" id="ARBA00022448"/>
    </source>
</evidence>
<evidence type="ECO:0000313" key="10">
    <source>
        <dbReference type="EMBL" id="MET1254697.1"/>
    </source>
</evidence>
<organism evidence="10 11">
    <name type="scientific">Aliikangiella maris</name>
    <dbReference type="NCBI Taxonomy" id="3162458"/>
    <lineage>
        <taxon>Bacteria</taxon>
        <taxon>Pseudomonadati</taxon>
        <taxon>Pseudomonadota</taxon>
        <taxon>Gammaproteobacteria</taxon>
        <taxon>Oceanospirillales</taxon>
        <taxon>Pleioneaceae</taxon>
        <taxon>Aliikangiella</taxon>
    </lineage>
</organism>
<evidence type="ECO:0000256" key="5">
    <source>
        <dbReference type="ARBA" id="ARBA00022989"/>
    </source>
</evidence>
<comment type="subcellular location">
    <subcellularLocation>
        <location evidence="1 8">Cell membrane</location>
        <topology evidence="1 8">Multi-pass membrane protein</topology>
    </subcellularLocation>
</comment>
<dbReference type="Gene3D" id="1.10.3720.10">
    <property type="entry name" value="MetI-like"/>
    <property type="match status" value="1"/>
</dbReference>
<evidence type="ECO:0000313" key="11">
    <source>
        <dbReference type="Proteomes" id="UP001548189"/>
    </source>
</evidence>
<keyword evidence="2 8" id="KW-0813">Transport</keyword>
<comment type="similarity">
    <text evidence="7">Belongs to the binding-protein-dependent transport system permease family. OppBC subfamily.</text>
</comment>
<dbReference type="InterPro" id="IPR000515">
    <property type="entry name" value="MetI-like"/>
</dbReference>
<protein>
    <submittedName>
        <fullName evidence="10">ABC transporter permease subunit</fullName>
    </submittedName>
</protein>
<dbReference type="SUPFAM" id="SSF161098">
    <property type="entry name" value="MetI-like"/>
    <property type="match status" value="1"/>
</dbReference>
<keyword evidence="11" id="KW-1185">Reference proteome</keyword>
<gene>
    <name evidence="10" type="ORF">ABVT43_06120</name>
</gene>
<feature type="transmembrane region" description="Helical" evidence="8">
    <location>
        <begin position="245"/>
        <end position="271"/>
    </location>
</feature>
<evidence type="ECO:0000256" key="3">
    <source>
        <dbReference type="ARBA" id="ARBA00022475"/>
    </source>
</evidence>
<dbReference type="InterPro" id="IPR035906">
    <property type="entry name" value="MetI-like_sf"/>
</dbReference>
<feature type="transmembrane region" description="Helical" evidence="8">
    <location>
        <begin position="9"/>
        <end position="30"/>
    </location>
</feature>
<keyword evidence="3" id="KW-1003">Cell membrane</keyword>
<keyword evidence="5 8" id="KW-1133">Transmembrane helix</keyword>
<dbReference type="PANTHER" id="PTHR43163:SF6">
    <property type="entry name" value="DIPEPTIDE TRANSPORT SYSTEM PERMEASE PROTEIN DPPB-RELATED"/>
    <property type="match status" value="1"/>
</dbReference>
<comment type="caution">
    <text evidence="10">The sequence shown here is derived from an EMBL/GenBank/DDBJ whole genome shotgun (WGS) entry which is preliminary data.</text>
</comment>
<evidence type="ECO:0000256" key="8">
    <source>
        <dbReference type="RuleBase" id="RU363032"/>
    </source>
</evidence>
<feature type="domain" description="ABC transmembrane type-1" evidence="9">
    <location>
        <begin position="82"/>
        <end position="314"/>
    </location>
</feature>
<reference evidence="10 11" key="1">
    <citation type="submission" date="2024-06" db="EMBL/GenBank/DDBJ databases">
        <authorList>
            <person name="Li F."/>
        </authorList>
    </citation>
    <scope>NUCLEOTIDE SEQUENCE [LARGE SCALE GENOMIC DNA]</scope>
    <source>
        <strain evidence="10 11">GXAS 311</strain>
    </source>
</reference>
<evidence type="ECO:0000256" key="4">
    <source>
        <dbReference type="ARBA" id="ARBA00022692"/>
    </source>
</evidence>
<dbReference type="RefSeq" id="WP_353874282.1">
    <property type="nucleotide sequence ID" value="NZ_JBEVCJ010000005.1"/>
</dbReference>
<proteinExistence type="inferred from homology"/>
<sequence length="325" mass="36514">MFSVIFRQFLILLMSLFTLTLFTFGLTQFFPADTILHSSAIDMSDYHLFEKYIFYIGHILQGNWGTSLTTGNSVLNEFLQLFPATLELVIVALLMALVLGIPLGVFAAENKNKWQDKLVISSTLVGYSMPIFWWGMLLVLLFSLTLDIMPVASRIGFEYDILPVTGFMLIDTLLSKQPYAYEAFVNAIHHLILPTIVLATIPIAIFARITRSAMIDALSSDYIRSAKAKGLPYSRIIWLHALRNAMIPIVTIIGLQTSVLITGTLITETIFSWPGIGKWLLEAVYRRDLMIIHGGLLSIASLVIVINILVEISIYLLNPKLRLDR</sequence>
<dbReference type="EMBL" id="JBEVCJ010000005">
    <property type="protein sequence ID" value="MET1254697.1"/>
    <property type="molecule type" value="Genomic_DNA"/>
</dbReference>
<dbReference type="Proteomes" id="UP001548189">
    <property type="component" value="Unassembled WGS sequence"/>
</dbReference>
<evidence type="ECO:0000256" key="6">
    <source>
        <dbReference type="ARBA" id="ARBA00023136"/>
    </source>
</evidence>
<feature type="transmembrane region" description="Helical" evidence="8">
    <location>
        <begin position="81"/>
        <end position="106"/>
    </location>
</feature>